<dbReference type="InterPro" id="IPR016181">
    <property type="entry name" value="Acyl_CoA_acyltransferase"/>
</dbReference>
<dbReference type="eggNOG" id="COG0456">
    <property type="taxonomic scope" value="Bacteria"/>
</dbReference>
<dbReference type="AlphaFoldDB" id="A0A1H9LIV5"/>
<dbReference type="Pfam" id="PF13508">
    <property type="entry name" value="Acetyltransf_7"/>
    <property type="match status" value="1"/>
</dbReference>
<dbReference type="RefSeq" id="WP_074753962.1">
    <property type="nucleotide sequence ID" value="NZ_FOGJ01000002.1"/>
</dbReference>
<name>A0A1H9LIV5_BUTFI</name>
<protein>
    <submittedName>
        <fullName evidence="2">Acetyltransferase (GNAT) family protein</fullName>
    </submittedName>
</protein>
<reference evidence="2 3" key="1">
    <citation type="submission" date="2016-10" db="EMBL/GenBank/DDBJ databases">
        <authorList>
            <person name="de Groot N.N."/>
        </authorList>
    </citation>
    <scope>NUCLEOTIDE SEQUENCE [LARGE SCALE GENOMIC DNA]</scope>
    <source>
        <strain evidence="2 3">AR40</strain>
    </source>
</reference>
<dbReference type="PROSITE" id="PS51186">
    <property type="entry name" value="GNAT"/>
    <property type="match status" value="1"/>
</dbReference>
<dbReference type="GO" id="GO:0016747">
    <property type="term" value="F:acyltransferase activity, transferring groups other than amino-acyl groups"/>
    <property type="evidence" value="ECO:0007669"/>
    <property type="project" value="InterPro"/>
</dbReference>
<dbReference type="InterPro" id="IPR000182">
    <property type="entry name" value="GNAT_dom"/>
</dbReference>
<accession>A0A1H9LIV5</accession>
<feature type="domain" description="N-acetyltransferase" evidence="1">
    <location>
        <begin position="3"/>
        <end position="150"/>
    </location>
</feature>
<evidence type="ECO:0000313" key="2">
    <source>
        <dbReference type="EMBL" id="SER11346.1"/>
    </source>
</evidence>
<organism evidence="2 3">
    <name type="scientific">Butyrivibrio fibrisolvens</name>
    <dbReference type="NCBI Taxonomy" id="831"/>
    <lineage>
        <taxon>Bacteria</taxon>
        <taxon>Bacillati</taxon>
        <taxon>Bacillota</taxon>
        <taxon>Clostridia</taxon>
        <taxon>Lachnospirales</taxon>
        <taxon>Lachnospiraceae</taxon>
        <taxon>Butyrivibrio</taxon>
    </lineage>
</organism>
<dbReference type="SUPFAM" id="SSF55729">
    <property type="entry name" value="Acyl-CoA N-acyltransferases (Nat)"/>
    <property type="match status" value="1"/>
</dbReference>
<dbReference type="Proteomes" id="UP000182584">
    <property type="component" value="Unassembled WGS sequence"/>
</dbReference>
<dbReference type="EMBL" id="FOGJ01000002">
    <property type="protein sequence ID" value="SER11346.1"/>
    <property type="molecule type" value="Genomic_DNA"/>
</dbReference>
<keyword evidence="2" id="KW-0808">Transferase</keyword>
<proteinExistence type="predicted"/>
<dbReference type="CDD" id="cd04301">
    <property type="entry name" value="NAT_SF"/>
    <property type="match status" value="1"/>
</dbReference>
<dbReference type="Gene3D" id="3.40.630.30">
    <property type="match status" value="1"/>
</dbReference>
<gene>
    <name evidence="2" type="ORF">SAMN04487884_10286</name>
</gene>
<evidence type="ECO:0000259" key="1">
    <source>
        <dbReference type="PROSITE" id="PS51186"/>
    </source>
</evidence>
<evidence type="ECO:0000313" key="3">
    <source>
        <dbReference type="Proteomes" id="UP000182584"/>
    </source>
</evidence>
<sequence length="150" mass="16909">MSLQLLKASTSDALSLNGISKRAFDSDVLIGATSPGGPPGYMSLQFHTKMARQGHLYKLTDDGLIVGGAILFLENDVLNVGRIFVAPEHFRKGYGLFIMQEVENMFPEVKEYTLDTPVWNVRTNSFYTKLGYKEIKRDKEFVFYSKHVGH</sequence>
<dbReference type="OrthoDB" id="9786032at2"/>